<protein>
    <submittedName>
        <fullName evidence="1">Minor capsid protein from bacteriophage</fullName>
    </submittedName>
</protein>
<reference evidence="1" key="1">
    <citation type="journal article" date="2021" name="Proc. Natl. Acad. Sci. U.S.A.">
        <title>A Catalog of Tens of Thousands of Viruses from Human Metagenomes Reveals Hidden Associations with Chronic Diseases.</title>
        <authorList>
            <person name="Tisza M.J."/>
            <person name="Buck C.B."/>
        </authorList>
    </citation>
    <scope>NUCLEOTIDE SEQUENCE</scope>
    <source>
        <strain evidence="1">CtSMg55</strain>
    </source>
</reference>
<name>A0A8S5V4T0_9CAUD</name>
<organism evidence="1">
    <name type="scientific">Siphoviridae sp. ctSMg55</name>
    <dbReference type="NCBI Taxonomy" id="2825509"/>
    <lineage>
        <taxon>Viruses</taxon>
        <taxon>Duplodnaviria</taxon>
        <taxon>Heunggongvirae</taxon>
        <taxon>Uroviricota</taxon>
        <taxon>Caudoviricetes</taxon>
    </lineage>
</organism>
<dbReference type="EMBL" id="BK016197">
    <property type="protein sequence ID" value="DAG01709.1"/>
    <property type="molecule type" value="Genomic_DNA"/>
</dbReference>
<accession>A0A8S5V4T0</accession>
<sequence>MDSNKPKRLVTAEEETDIARKMMVWANTFRDNEMPVATINYEMLPADAPGMAFSTIPGTYITQRYILGGHRAEYQFQIIARVIPGNSNDKRLKTDALLNRFGDWAASNYPALGENIRVLRVEATSRGAVFARYNDGTEDHQILMKMTYEVI</sequence>
<evidence type="ECO:0000313" key="1">
    <source>
        <dbReference type="EMBL" id="DAG01709.1"/>
    </source>
</evidence>
<proteinExistence type="predicted"/>